<evidence type="ECO:0000313" key="9">
    <source>
        <dbReference type="Proteomes" id="UP000287853"/>
    </source>
</evidence>
<comment type="subcellular location">
    <subcellularLocation>
        <location evidence="1">Membrane</location>
        <topology evidence="1">Multi-pass membrane protein</topology>
    </subcellularLocation>
</comment>
<evidence type="ECO:0000256" key="3">
    <source>
        <dbReference type="ARBA" id="ARBA00022748"/>
    </source>
</evidence>
<keyword evidence="3" id="KW-0201">Cytochrome c-type biogenesis</keyword>
<evidence type="ECO:0000313" key="8">
    <source>
        <dbReference type="EMBL" id="RWX47154.1"/>
    </source>
</evidence>
<dbReference type="GO" id="GO:0017004">
    <property type="term" value="P:cytochrome complex assembly"/>
    <property type="evidence" value="ECO:0007669"/>
    <property type="project" value="UniProtKB-KW"/>
</dbReference>
<reference evidence="8 9" key="1">
    <citation type="submission" date="2017-01" db="EMBL/GenBank/DDBJ databases">
        <title>The cable genome- insights into the physiology and evolution of filamentous bacteria capable of sulfide oxidation via long distance electron transfer.</title>
        <authorList>
            <person name="Schreiber L."/>
            <person name="Bjerg J.T."/>
            <person name="Boggild A."/>
            <person name="Van De Vossenberg J."/>
            <person name="Meysman F."/>
            <person name="Nielsen L.P."/>
            <person name="Schramm A."/>
            <person name="Kjeldsen K.U."/>
        </authorList>
    </citation>
    <scope>NUCLEOTIDE SEQUENCE [LARGE SCALE GENOMIC DNA]</scope>
    <source>
        <strain evidence="8">MCF</strain>
    </source>
</reference>
<dbReference type="PANTHER" id="PTHR31566:SF0">
    <property type="entry name" value="CYTOCHROME C BIOGENESIS PROTEIN CCS1, CHLOROPLASTIC"/>
    <property type="match status" value="1"/>
</dbReference>
<keyword evidence="2 6" id="KW-0812">Transmembrane</keyword>
<comment type="caution">
    <text evidence="8">The sequence shown here is derived from an EMBL/GenBank/DDBJ whole genome shotgun (WGS) entry which is preliminary data.</text>
</comment>
<dbReference type="AlphaFoldDB" id="A0A444J1X7"/>
<keyword evidence="5 6" id="KW-0472">Membrane</keyword>
<keyword evidence="9" id="KW-1185">Reference proteome</keyword>
<evidence type="ECO:0000256" key="1">
    <source>
        <dbReference type="ARBA" id="ARBA00004141"/>
    </source>
</evidence>
<evidence type="ECO:0000256" key="5">
    <source>
        <dbReference type="ARBA" id="ARBA00023136"/>
    </source>
</evidence>
<protein>
    <submittedName>
        <fullName evidence="8">ResB-like family protein</fullName>
    </submittedName>
</protein>
<name>A0A444J1X7_9BACT</name>
<sequence length="130" mass="14722">MASKSKNPIWAFLASVKLALLLIALLASTSIIGTVIQQNKPAEHYVEEWGEGTTKVIETLNLDDMYNSVWFLGLLGAFSLNLIICSLDRIPTVIKMVRKDNLVIDPDRLPKMKLHKEEKLQVPLPRQQKR</sequence>
<feature type="transmembrane region" description="Helical" evidence="6">
    <location>
        <begin position="69"/>
        <end position="90"/>
    </location>
</feature>
<dbReference type="GO" id="GO:0016020">
    <property type="term" value="C:membrane"/>
    <property type="evidence" value="ECO:0007669"/>
    <property type="project" value="UniProtKB-SubCell"/>
</dbReference>
<dbReference type="Proteomes" id="UP000287853">
    <property type="component" value="Unassembled WGS sequence"/>
</dbReference>
<evidence type="ECO:0000256" key="4">
    <source>
        <dbReference type="ARBA" id="ARBA00022989"/>
    </source>
</evidence>
<evidence type="ECO:0000256" key="2">
    <source>
        <dbReference type="ARBA" id="ARBA00022692"/>
    </source>
</evidence>
<dbReference type="EMBL" id="MTKO01000041">
    <property type="protein sequence ID" value="RWX47154.1"/>
    <property type="molecule type" value="Genomic_DNA"/>
</dbReference>
<evidence type="ECO:0000259" key="7">
    <source>
        <dbReference type="Pfam" id="PF05140"/>
    </source>
</evidence>
<organism evidence="8 9">
    <name type="scientific">Candidatus Electrothrix aarhusensis</name>
    <dbReference type="NCBI Taxonomy" id="1859131"/>
    <lineage>
        <taxon>Bacteria</taxon>
        <taxon>Pseudomonadati</taxon>
        <taxon>Thermodesulfobacteriota</taxon>
        <taxon>Desulfobulbia</taxon>
        <taxon>Desulfobulbales</taxon>
        <taxon>Desulfobulbaceae</taxon>
        <taxon>Candidatus Electrothrix</taxon>
    </lineage>
</organism>
<proteinExistence type="predicted"/>
<dbReference type="InterPro" id="IPR007816">
    <property type="entry name" value="ResB-like_domain"/>
</dbReference>
<dbReference type="PANTHER" id="PTHR31566">
    <property type="entry name" value="CYTOCHROME C BIOGENESIS PROTEIN CCS1, CHLOROPLASTIC"/>
    <property type="match status" value="1"/>
</dbReference>
<feature type="domain" description="ResB-like" evidence="7">
    <location>
        <begin position="16"/>
        <end position="120"/>
    </location>
</feature>
<dbReference type="Pfam" id="PF05140">
    <property type="entry name" value="ResB"/>
    <property type="match status" value="1"/>
</dbReference>
<accession>A0A444J1X7</accession>
<gene>
    <name evidence="8" type="ORF">H206_00197</name>
</gene>
<keyword evidence="4 6" id="KW-1133">Transmembrane helix</keyword>
<evidence type="ECO:0000256" key="6">
    <source>
        <dbReference type="SAM" id="Phobius"/>
    </source>
</evidence>
<dbReference type="InterPro" id="IPR023494">
    <property type="entry name" value="Cyt_c_bgen_Ccs1/CcsB/ResB"/>
</dbReference>